<dbReference type="CDD" id="cd04088">
    <property type="entry name" value="EFG_mtEFG_II"/>
    <property type="match status" value="1"/>
</dbReference>
<dbReference type="Gene3D" id="3.30.70.240">
    <property type="match status" value="1"/>
</dbReference>
<comment type="function">
    <text evidence="6">Catalyzes the GTP-dependent ribosomal translocation step during translation elongation. During this step, the ribosome changes from the pre-translocational (PRE) to the post-translocational (POST) state as the newly formed A-site-bound peptidyl-tRNA and P-site-bound deacylated tRNA move to the P and E sites, respectively. Catalyzes the coordinated movement of the two tRNA molecules, the mRNA and conformational changes in the ribosome.</text>
</comment>
<comment type="similarity">
    <text evidence="1">Belongs to the TRAFAC class translation factor GTPase superfamily. Classic translation factor GTPase family. EF-G/EF-2 subfamily.</text>
</comment>
<dbReference type="NCBIfam" id="NF009379">
    <property type="entry name" value="PRK12740.1-3"/>
    <property type="match status" value="1"/>
</dbReference>
<dbReference type="SMART" id="SM00838">
    <property type="entry name" value="EFG_C"/>
    <property type="match status" value="1"/>
</dbReference>
<dbReference type="Gene3D" id="3.30.230.10">
    <property type="match status" value="1"/>
</dbReference>
<dbReference type="SUPFAM" id="SSF52540">
    <property type="entry name" value="P-loop containing nucleoside triphosphate hydrolases"/>
    <property type="match status" value="1"/>
</dbReference>
<keyword evidence="4 9" id="KW-0251">Elongation factor</keyword>
<dbReference type="InterPro" id="IPR009000">
    <property type="entry name" value="Transl_B-barrel_sf"/>
</dbReference>
<reference evidence="9 10" key="2">
    <citation type="journal article" date="2021" name="Int. J. Syst. Evol. Microbiol.">
        <title>Isolation and Polyphasic Characterization of Desulfuromonas versatilis sp. Nov., an Electrogenic Bacteria Capable of Versatile Metabolism Isolated from a Graphene Oxide-Reducing Enrichment Culture.</title>
        <authorList>
            <person name="Xie L."/>
            <person name="Yoshida N."/>
            <person name="Ishii S."/>
            <person name="Meng L."/>
        </authorList>
    </citation>
    <scope>NUCLEOTIDE SEQUENCE [LARGE SCALE GENOMIC DNA]</scope>
    <source>
        <strain evidence="9 10">NIT-T3</strain>
    </source>
</reference>
<dbReference type="GO" id="GO:0003746">
    <property type="term" value="F:translation elongation factor activity"/>
    <property type="evidence" value="ECO:0007669"/>
    <property type="project" value="UniProtKB-KW"/>
</dbReference>
<dbReference type="InterPro" id="IPR041095">
    <property type="entry name" value="EFG_II"/>
</dbReference>
<organism evidence="9 10">
    <name type="scientific">Desulfuromonas versatilis</name>
    <dbReference type="NCBI Taxonomy" id="2802975"/>
    <lineage>
        <taxon>Bacteria</taxon>
        <taxon>Pseudomonadati</taxon>
        <taxon>Thermodesulfobacteriota</taxon>
        <taxon>Desulfuromonadia</taxon>
        <taxon>Desulfuromonadales</taxon>
        <taxon>Desulfuromonadaceae</taxon>
        <taxon>Desulfuromonas</taxon>
    </lineage>
</organism>
<sequence>MGKYDTSKLRNFGIVAHGGAGKTSLTEAILFNTGMIDRLGRVDDGTSSMDFEPEEIKRNITISSSLNHCIWQDHTLHLVDTPGYGNFLHETRSCLRILGGAVLIVSAISGVKAQTQKIWEWADEFEVPRIAFVNKMDRERADFLKAVDDMEKNLSTRAVVVNFPIGAEENFRGIIDLVHMKARLFKFDEKGTYDEAEIPEEYQAEAQRLRTMLLEAVADADDELMEKYLESEDLSEADILLGLREGTLTGVFTPVLCGSATANIGVRQLLDFIVHCLPSPLDKGIQIGKNPKTEEFEERQPSEEEPFSAMVFKTISDPYTGKLTLFRVYSGTLKSDSSVYNPNKQASERIGQIYEMEGKKQVPIAMAVAGDIVAVAKLKVTTTGDTLCDAAKPIVYESPLPLKPVISFALRAKSKNDEEKVSTGLHRLMEEDPTLLVARDEETHELILSGMGQVHVEVAVEKLKRKYGVEVELKEPKVPYRETIRGRAKVQGKYKKQSGGRGQYGDTWIEMEPLPRGGGFEFVDKIVGGVIPRQYIPAVEKGIVEAMHHGHLGGFPVVDVRVTLFDGSHHSVDSSEMAFKIAGSMGFKKALEQANPILLEPIMNMEVTVPDDCIGDVIGDLNSRRGKVMGVEPKAGSQVIKAQVAMSEVLKYAPELRSMTSDRGLFTMEFSHYEEVPPHMTAKILAERQKEKES</sequence>
<evidence type="ECO:0000256" key="1">
    <source>
        <dbReference type="ARBA" id="ARBA00005870"/>
    </source>
</evidence>
<protein>
    <recommendedName>
        <fullName evidence="2 7">Elongation factor G</fullName>
    </recommendedName>
</protein>
<dbReference type="PROSITE" id="PS51722">
    <property type="entry name" value="G_TR_2"/>
    <property type="match status" value="1"/>
</dbReference>
<dbReference type="InterPro" id="IPR005225">
    <property type="entry name" value="Small_GTP-bd"/>
</dbReference>
<dbReference type="Pfam" id="PF03764">
    <property type="entry name" value="EFG_IV"/>
    <property type="match status" value="1"/>
</dbReference>
<dbReference type="InterPro" id="IPR000640">
    <property type="entry name" value="EFG_V-like"/>
</dbReference>
<gene>
    <name evidence="9" type="primary">fusA-1</name>
    <name evidence="9" type="ORF">DESUT3_15780</name>
</gene>
<dbReference type="Gene3D" id="3.30.70.870">
    <property type="entry name" value="Elongation Factor G (Translational Gtpase), domain 3"/>
    <property type="match status" value="1"/>
</dbReference>
<evidence type="ECO:0000256" key="5">
    <source>
        <dbReference type="ARBA" id="ARBA00023134"/>
    </source>
</evidence>
<dbReference type="NCBIfam" id="TIGR00231">
    <property type="entry name" value="small_GTP"/>
    <property type="match status" value="1"/>
</dbReference>
<dbReference type="SUPFAM" id="SSF50447">
    <property type="entry name" value="Translation proteins"/>
    <property type="match status" value="1"/>
</dbReference>
<dbReference type="RefSeq" id="WP_221251972.1">
    <property type="nucleotide sequence ID" value="NZ_AP024355.1"/>
</dbReference>
<keyword evidence="10" id="KW-1185">Reference proteome</keyword>
<dbReference type="InterPro" id="IPR020568">
    <property type="entry name" value="Ribosomal_Su5_D2-typ_SF"/>
</dbReference>
<dbReference type="InterPro" id="IPR047872">
    <property type="entry name" value="EFG_IV"/>
</dbReference>
<dbReference type="InterPro" id="IPR000795">
    <property type="entry name" value="T_Tr_GTP-bd_dom"/>
</dbReference>
<dbReference type="NCBIfam" id="NF009381">
    <property type="entry name" value="PRK12740.1-5"/>
    <property type="match status" value="1"/>
</dbReference>
<dbReference type="SUPFAM" id="SSF54211">
    <property type="entry name" value="Ribosomal protein S5 domain 2-like"/>
    <property type="match status" value="1"/>
</dbReference>
<keyword evidence="5" id="KW-0342">GTP-binding</keyword>
<dbReference type="CDD" id="cd01434">
    <property type="entry name" value="EFG_mtEFG1_IV"/>
    <property type="match status" value="1"/>
</dbReference>
<feature type="domain" description="Tr-type G" evidence="8">
    <location>
        <begin position="7"/>
        <end position="281"/>
    </location>
</feature>
<dbReference type="NCBIfam" id="NF009891">
    <property type="entry name" value="PRK13351.1-1"/>
    <property type="match status" value="1"/>
</dbReference>
<dbReference type="Pfam" id="PF00009">
    <property type="entry name" value="GTP_EFTU"/>
    <property type="match status" value="1"/>
</dbReference>
<name>A0ABM8HUX3_9BACT</name>
<dbReference type="Pfam" id="PF00679">
    <property type="entry name" value="EFG_C"/>
    <property type="match status" value="1"/>
</dbReference>
<proteinExistence type="inferred from homology"/>
<dbReference type="SMART" id="SM00889">
    <property type="entry name" value="EFG_IV"/>
    <property type="match status" value="1"/>
</dbReference>
<dbReference type="InterPro" id="IPR004540">
    <property type="entry name" value="Transl_elong_EFG/EF2"/>
</dbReference>
<evidence type="ECO:0000259" key="8">
    <source>
        <dbReference type="PROSITE" id="PS51722"/>
    </source>
</evidence>
<dbReference type="InterPro" id="IPR035647">
    <property type="entry name" value="EFG_III/V"/>
</dbReference>
<dbReference type="Pfam" id="PF22042">
    <property type="entry name" value="EF-G_D2"/>
    <property type="match status" value="1"/>
</dbReference>
<dbReference type="PRINTS" id="PR00315">
    <property type="entry name" value="ELONGATNFCT"/>
</dbReference>
<dbReference type="CDD" id="cd16262">
    <property type="entry name" value="EFG_III"/>
    <property type="match status" value="1"/>
</dbReference>
<evidence type="ECO:0000256" key="7">
    <source>
        <dbReference type="NCBIfam" id="TIGR00484"/>
    </source>
</evidence>
<dbReference type="Pfam" id="PF14492">
    <property type="entry name" value="EFG_III"/>
    <property type="match status" value="1"/>
</dbReference>
<evidence type="ECO:0000313" key="9">
    <source>
        <dbReference type="EMBL" id="BCR04509.1"/>
    </source>
</evidence>
<keyword evidence="4 9" id="KW-0648">Protein biosynthesis</keyword>
<dbReference type="InterPro" id="IPR005517">
    <property type="entry name" value="Transl_elong_EFG/EF2_IV"/>
</dbReference>
<evidence type="ECO:0000256" key="2">
    <source>
        <dbReference type="ARBA" id="ARBA00017872"/>
    </source>
</evidence>
<dbReference type="PANTHER" id="PTHR43261">
    <property type="entry name" value="TRANSLATION ELONGATION FACTOR G-RELATED"/>
    <property type="match status" value="1"/>
</dbReference>
<evidence type="ECO:0000313" key="10">
    <source>
        <dbReference type="Proteomes" id="UP001319827"/>
    </source>
</evidence>
<dbReference type="InterPro" id="IPR009022">
    <property type="entry name" value="EFG_III"/>
</dbReference>
<dbReference type="InterPro" id="IPR035649">
    <property type="entry name" value="EFG_V"/>
</dbReference>
<dbReference type="Gene3D" id="3.40.50.300">
    <property type="entry name" value="P-loop containing nucleotide triphosphate hydrolases"/>
    <property type="match status" value="1"/>
</dbReference>
<accession>A0ABM8HUX3</accession>
<dbReference type="CDD" id="cd03713">
    <property type="entry name" value="EFG_mtEFG_C"/>
    <property type="match status" value="1"/>
</dbReference>
<dbReference type="CDD" id="cd04170">
    <property type="entry name" value="EF-G_bact"/>
    <property type="match status" value="1"/>
</dbReference>
<dbReference type="InterPro" id="IPR014721">
    <property type="entry name" value="Ribsml_uS5_D2-typ_fold_subgr"/>
</dbReference>
<dbReference type="Proteomes" id="UP001319827">
    <property type="component" value="Chromosome"/>
</dbReference>
<dbReference type="NCBIfam" id="TIGR00484">
    <property type="entry name" value="EF-G"/>
    <property type="match status" value="1"/>
</dbReference>
<dbReference type="Gene3D" id="2.40.30.10">
    <property type="entry name" value="Translation factors"/>
    <property type="match status" value="1"/>
</dbReference>
<evidence type="ECO:0000256" key="3">
    <source>
        <dbReference type="ARBA" id="ARBA00022741"/>
    </source>
</evidence>
<dbReference type="InterPro" id="IPR053905">
    <property type="entry name" value="EF-G-like_DII"/>
</dbReference>
<dbReference type="SUPFAM" id="SSF54980">
    <property type="entry name" value="EF-G C-terminal domain-like"/>
    <property type="match status" value="2"/>
</dbReference>
<evidence type="ECO:0000256" key="6">
    <source>
        <dbReference type="ARBA" id="ARBA00024731"/>
    </source>
</evidence>
<dbReference type="EMBL" id="AP024355">
    <property type="protein sequence ID" value="BCR04509.1"/>
    <property type="molecule type" value="Genomic_DNA"/>
</dbReference>
<keyword evidence="3" id="KW-0547">Nucleotide-binding</keyword>
<reference evidence="9 10" key="1">
    <citation type="journal article" date="2016" name="C (Basel)">
        <title>Selective Growth of and Electricity Production by Marine Exoelectrogenic Bacteria in Self-Aggregated Hydrogel of Microbially Reduced Graphene Oxide.</title>
        <authorList>
            <person name="Yoshida N."/>
            <person name="Goto Y."/>
            <person name="Miyata Y."/>
        </authorList>
    </citation>
    <scope>NUCLEOTIDE SEQUENCE [LARGE SCALE GENOMIC DNA]</scope>
    <source>
        <strain evidence="9 10">NIT-T3</strain>
    </source>
</reference>
<evidence type="ECO:0000256" key="4">
    <source>
        <dbReference type="ARBA" id="ARBA00022768"/>
    </source>
</evidence>
<dbReference type="InterPro" id="IPR027417">
    <property type="entry name" value="P-loop_NTPase"/>
</dbReference>
<dbReference type="PANTHER" id="PTHR43261:SF7">
    <property type="entry name" value="ELONGATION FACTOR G-LIKE PROTEIN"/>
    <property type="match status" value="1"/>
</dbReference>